<sequence length="126" mass="14038">MGGGLGSMERQGGLCTILQHIEHSAVTILDRWKVAIILVGFCSSGNRKKSKGQVASDGCFSVYFRPQRQQFAVKTEFAYHLLFKMLLEDAETEYSPARCLSSSINNSYGGAYMLLSPSRMMKINQF</sequence>
<dbReference type="AlphaFoldDB" id="A0A4Y1RIV9"/>
<evidence type="ECO:0000313" key="2">
    <source>
        <dbReference type="EMBL" id="BBH03643.1"/>
    </source>
</evidence>
<accession>A0A4Y1RIV9</accession>
<reference evidence="2" key="1">
    <citation type="journal article" date="2019" name="Science">
        <title>Mutation of a bHLH transcription factor allowed almond domestication.</title>
        <authorList>
            <person name="Sanchez-Perez R."/>
            <person name="Pavan S."/>
            <person name="Mazzeo R."/>
            <person name="Moldovan C."/>
            <person name="Aiese Cigliano R."/>
            <person name="Del Cueto J."/>
            <person name="Ricciardi F."/>
            <person name="Lotti C."/>
            <person name="Ricciardi L."/>
            <person name="Dicenta F."/>
            <person name="Lopez-Marques R.L."/>
            <person name="Lindberg Moller B."/>
        </authorList>
    </citation>
    <scope>NUCLEOTIDE SEQUENCE</scope>
</reference>
<organism evidence="2">
    <name type="scientific">Prunus dulcis</name>
    <name type="common">Almond</name>
    <name type="synonym">Amygdalus dulcis</name>
    <dbReference type="NCBI Taxonomy" id="3755"/>
    <lineage>
        <taxon>Eukaryota</taxon>
        <taxon>Viridiplantae</taxon>
        <taxon>Streptophyta</taxon>
        <taxon>Embryophyta</taxon>
        <taxon>Tracheophyta</taxon>
        <taxon>Spermatophyta</taxon>
        <taxon>Magnoliopsida</taxon>
        <taxon>eudicotyledons</taxon>
        <taxon>Gunneridae</taxon>
        <taxon>Pentapetalae</taxon>
        <taxon>rosids</taxon>
        <taxon>fabids</taxon>
        <taxon>Rosales</taxon>
        <taxon>Rosaceae</taxon>
        <taxon>Amygdaloideae</taxon>
        <taxon>Amygdaleae</taxon>
        <taxon>Prunus</taxon>
    </lineage>
</organism>
<proteinExistence type="inferred from homology"/>
<name>A0A4Y1RIV9_PRUDU</name>
<gene>
    <name evidence="2" type="ORF">Prudu_014572</name>
</gene>
<comment type="similarity">
    <text evidence="1">Belongs to the ARG7 family.</text>
</comment>
<dbReference type="EMBL" id="AP019301">
    <property type="protein sequence ID" value="BBH03643.1"/>
    <property type="molecule type" value="Genomic_DNA"/>
</dbReference>
<dbReference type="InterPro" id="IPR003676">
    <property type="entry name" value="SAUR_fam"/>
</dbReference>
<dbReference type="GO" id="GO:0009733">
    <property type="term" value="P:response to auxin"/>
    <property type="evidence" value="ECO:0007669"/>
    <property type="project" value="InterPro"/>
</dbReference>
<dbReference type="Pfam" id="PF02519">
    <property type="entry name" value="Auxin_inducible"/>
    <property type="match status" value="1"/>
</dbReference>
<protein>
    <submittedName>
        <fullName evidence="2">SAUR-like auxin-responsive protein family</fullName>
    </submittedName>
</protein>
<evidence type="ECO:0000256" key="1">
    <source>
        <dbReference type="ARBA" id="ARBA00006974"/>
    </source>
</evidence>